<dbReference type="InterPro" id="IPR011011">
    <property type="entry name" value="Znf_FYVE_PHD"/>
</dbReference>
<dbReference type="PROSITE" id="PS51370">
    <property type="entry name" value="R"/>
    <property type="match status" value="1"/>
</dbReference>
<dbReference type="GO" id="GO:0005524">
    <property type="term" value="F:ATP binding"/>
    <property type="evidence" value="ECO:0007669"/>
    <property type="project" value="UniProtKB-KW"/>
</dbReference>
<dbReference type="InterPro" id="IPR036427">
    <property type="entry name" value="Bromodomain-like_sf"/>
</dbReference>
<feature type="region of interest" description="Disordered" evidence="25">
    <location>
        <begin position="492"/>
        <end position="518"/>
    </location>
</feature>
<dbReference type="InterPro" id="IPR001487">
    <property type="entry name" value="Bromodomain"/>
</dbReference>
<dbReference type="PANTHER" id="PTHR46802:SF1">
    <property type="entry name" value="TYROSINE-PROTEIN KINASE BAZ1B"/>
    <property type="match status" value="1"/>
</dbReference>
<evidence type="ECO:0000256" key="24">
    <source>
        <dbReference type="PROSITE-ProRule" id="PRU00475"/>
    </source>
</evidence>
<evidence type="ECO:0000256" key="25">
    <source>
        <dbReference type="SAM" id="MobiDB-lite"/>
    </source>
</evidence>
<feature type="region of interest" description="Disordered" evidence="25">
    <location>
        <begin position="145"/>
        <end position="205"/>
    </location>
</feature>
<evidence type="ECO:0000259" key="31">
    <source>
        <dbReference type="PROSITE" id="PS51370"/>
    </source>
</evidence>
<feature type="compositionally biased region" description="Basic and acidic residues" evidence="25">
    <location>
        <begin position="898"/>
        <end position="910"/>
    </location>
</feature>
<feature type="compositionally biased region" description="Acidic residues" evidence="25">
    <location>
        <begin position="316"/>
        <end position="328"/>
    </location>
</feature>
<evidence type="ECO:0000256" key="11">
    <source>
        <dbReference type="ARBA" id="ARBA00022840"/>
    </source>
</evidence>
<reference evidence="32" key="1">
    <citation type="journal article" date="2023" name="Science">
        <title>Genome structures resolve the early diversification of teleost fishes.</title>
        <authorList>
            <person name="Parey E."/>
            <person name="Louis A."/>
            <person name="Montfort J."/>
            <person name="Bouchez O."/>
            <person name="Roques C."/>
            <person name="Iampietro C."/>
            <person name="Lluch J."/>
            <person name="Castinel A."/>
            <person name="Donnadieu C."/>
            <person name="Desvignes T."/>
            <person name="Floi Bucao C."/>
            <person name="Jouanno E."/>
            <person name="Wen M."/>
            <person name="Mejri S."/>
            <person name="Dirks R."/>
            <person name="Jansen H."/>
            <person name="Henkel C."/>
            <person name="Chen W.J."/>
            <person name="Zahm M."/>
            <person name="Cabau C."/>
            <person name="Klopp C."/>
            <person name="Thompson A.W."/>
            <person name="Robinson-Rechavi M."/>
            <person name="Braasch I."/>
            <person name="Lecointre G."/>
            <person name="Bobe J."/>
            <person name="Postlethwait J.H."/>
            <person name="Berthelot C."/>
            <person name="Roest Crollius H."/>
            <person name="Guiguen Y."/>
        </authorList>
    </citation>
    <scope>NUCLEOTIDE SEQUENCE</scope>
    <source>
        <strain evidence="32">Concon-B</strain>
    </source>
</reference>
<dbReference type="InterPro" id="IPR028942">
    <property type="entry name" value="WHIM1_dom"/>
</dbReference>
<feature type="region of interest" description="Disordered" evidence="25">
    <location>
        <begin position="717"/>
        <end position="742"/>
    </location>
</feature>
<dbReference type="PROSITE" id="PS51136">
    <property type="entry name" value="WAC"/>
    <property type="match status" value="1"/>
</dbReference>
<evidence type="ECO:0000256" key="5">
    <source>
        <dbReference type="ARBA" id="ARBA00022723"/>
    </source>
</evidence>
<comment type="catalytic activity">
    <reaction evidence="18">
        <text>L-tyrosyl-[protein] + ATP = O-phospho-L-tyrosyl-[protein] + ADP + H(+)</text>
        <dbReference type="Rhea" id="RHEA:10596"/>
        <dbReference type="Rhea" id="RHEA-COMP:10136"/>
        <dbReference type="Rhea" id="RHEA-COMP:20101"/>
        <dbReference type="ChEBI" id="CHEBI:15378"/>
        <dbReference type="ChEBI" id="CHEBI:30616"/>
        <dbReference type="ChEBI" id="CHEBI:46858"/>
        <dbReference type="ChEBI" id="CHEBI:61978"/>
        <dbReference type="ChEBI" id="CHEBI:456216"/>
        <dbReference type="EC" id="2.7.10.2"/>
    </reaction>
</comment>
<feature type="domain" description="Bromo" evidence="26">
    <location>
        <begin position="1291"/>
        <end position="1361"/>
    </location>
</feature>
<dbReference type="Pfam" id="PF10537">
    <property type="entry name" value="WAC_Acf1_DNA_bd"/>
    <property type="match status" value="1"/>
</dbReference>
<dbReference type="Pfam" id="PF15612">
    <property type="entry name" value="WHIM1"/>
    <property type="match status" value="1"/>
</dbReference>
<feature type="domain" description="R" evidence="31">
    <location>
        <begin position="485"/>
        <end position="502"/>
    </location>
</feature>
<evidence type="ECO:0000256" key="16">
    <source>
        <dbReference type="ARBA" id="ARBA00023163"/>
    </source>
</evidence>
<evidence type="ECO:0000256" key="15">
    <source>
        <dbReference type="ARBA" id="ARBA00023137"/>
    </source>
</evidence>
<evidence type="ECO:0000256" key="8">
    <source>
        <dbReference type="ARBA" id="ARBA00022771"/>
    </source>
</evidence>
<dbReference type="SMART" id="SM00249">
    <property type="entry name" value="PHD"/>
    <property type="match status" value="1"/>
</dbReference>
<keyword evidence="8 23" id="KW-0863">Zinc-finger</keyword>
<dbReference type="InterPro" id="IPR028941">
    <property type="entry name" value="WHIM2_dom"/>
</dbReference>
<evidence type="ECO:0000259" key="27">
    <source>
        <dbReference type="PROSITE" id="PS50016"/>
    </source>
</evidence>
<dbReference type="EMBL" id="JAFJMO010000014">
    <property type="protein sequence ID" value="KAJ8256724.1"/>
    <property type="molecule type" value="Genomic_DNA"/>
</dbReference>
<dbReference type="PROSITE" id="PS50014">
    <property type="entry name" value="BROMODOMAIN_2"/>
    <property type="match status" value="1"/>
</dbReference>
<evidence type="ECO:0000256" key="12">
    <source>
        <dbReference type="ARBA" id="ARBA00023015"/>
    </source>
</evidence>
<keyword evidence="12" id="KW-0805">Transcription regulation</keyword>
<feature type="domain" description="DDT" evidence="29">
    <location>
        <begin position="538"/>
        <end position="602"/>
    </location>
</feature>
<evidence type="ECO:0000256" key="13">
    <source>
        <dbReference type="ARBA" id="ARBA00023054"/>
    </source>
</evidence>
<evidence type="ECO:0000256" key="18">
    <source>
        <dbReference type="ARBA" id="ARBA00051245"/>
    </source>
</evidence>
<evidence type="ECO:0000256" key="17">
    <source>
        <dbReference type="ARBA" id="ARBA00023242"/>
    </source>
</evidence>
<dbReference type="FunFam" id="3.30.40.10:FF:000131">
    <property type="entry name" value="tyrosine-protein kinase BAZ1B isoform X1"/>
    <property type="match status" value="1"/>
</dbReference>
<dbReference type="PROSITE" id="PS50016">
    <property type="entry name" value="ZF_PHD_2"/>
    <property type="match status" value="1"/>
</dbReference>
<feature type="domain" description="WAC" evidence="30">
    <location>
        <begin position="24"/>
        <end position="131"/>
    </location>
</feature>
<feature type="compositionally biased region" description="Acidic residues" evidence="25">
    <location>
        <begin position="876"/>
        <end position="897"/>
    </location>
</feature>
<feature type="compositionally biased region" description="Acidic residues" evidence="25">
    <location>
        <begin position="1201"/>
        <end position="1213"/>
    </location>
</feature>
<feature type="compositionally biased region" description="Basic and acidic residues" evidence="25">
    <location>
        <begin position="1393"/>
        <end position="1404"/>
    </location>
</feature>
<dbReference type="InterPro" id="IPR013083">
    <property type="entry name" value="Znf_RING/FYVE/PHD"/>
</dbReference>
<keyword evidence="15" id="KW-0829">Tyrosine-protein kinase</keyword>
<dbReference type="PANTHER" id="PTHR46802">
    <property type="entry name" value="TYROSINE-PROTEIN KINASE BAZ1B"/>
    <property type="match status" value="1"/>
</dbReference>
<dbReference type="GO" id="GO:0140801">
    <property type="term" value="F:histone H2AXY142 kinase activity"/>
    <property type="evidence" value="ECO:0007669"/>
    <property type="project" value="InterPro"/>
</dbReference>
<dbReference type="CDD" id="cd15628">
    <property type="entry name" value="PHD_BAZ1B"/>
    <property type="match status" value="1"/>
</dbReference>
<dbReference type="Pfam" id="PF00628">
    <property type="entry name" value="PHD"/>
    <property type="match status" value="1"/>
</dbReference>
<evidence type="ECO:0000256" key="20">
    <source>
        <dbReference type="ARBA" id="ARBA00069894"/>
    </source>
</evidence>
<evidence type="ECO:0000259" key="30">
    <source>
        <dbReference type="PROSITE" id="PS51136"/>
    </source>
</evidence>
<dbReference type="Gene3D" id="3.30.40.10">
    <property type="entry name" value="Zinc/RING finger domain, C3HC4 (zinc finger)"/>
    <property type="match status" value="1"/>
</dbReference>
<dbReference type="SUPFAM" id="SSF57903">
    <property type="entry name" value="FYVE/PHD zinc finger"/>
    <property type="match status" value="1"/>
</dbReference>
<dbReference type="PROSITE" id="PS50089">
    <property type="entry name" value="ZF_RING_2"/>
    <property type="match status" value="1"/>
</dbReference>
<comment type="caution">
    <text evidence="32">The sequence shown here is derived from an EMBL/GenBank/DDBJ whole genome shotgun (WGS) entry which is preliminary data.</text>
</comment>
<protein>
    <recommendedName>
        <fullName evidence="20">Tyrosine-protein kinase BAZ1B</fullName>
        <ecNumber evidence="3">2.7.10.2</ecNumber>
    </recommendedName>
    <alternativeName>
        <fullName evidence="21">Bromodomain adjacent to zinc finger domain protein 1B</fullName>
    </alternativeName>
</protein>
<feature type="domain" description="PHD-type" evidence="27">
    <location>
        <begin position="1128"/>
        <end position="1178"/>
    </location>
</feature>
<dbReference type="EC" id="2.7.10.2" evidence="3"/>
<evidence type="ECO:0000256" key="2">
    <source>
        <dbReference type="ARBA" id="ARBA00004123"/>
    </source>
</evidence>
<comment type="similarity">
    <text evidence="19">Belongs to the WAL family. BAZ1B subfamily.</text>
</comment>
<dbReference type="OrthoDB" id="787137at2759"/>
<name>A0A9Q1D3R3_CONCO</name>
<keyword evidence="7" id="KW-0227">DNA damage</keyword>
<evidence type="ECO:0000256" key="9">
    <source>
        <dbReference type="ARBA" id="ARBA00022777"/>
    </source>
</evidence>
<organism evidence="32 33">
    <name type="scientific">Conger conger</name>
    <name type="common">Conger eel</name>
    <name type="synonym">Muraena conger</name>
    <dbReference type="NCBI Taxonomy" id="82655"/>
    <lineage>
        <taxon>Eukaryota</taxon>
        <taxon>Metazoa</taxon>
        <taxon>Chordata</taxon>
        <taxon>Craniata</taxon>
        <taxon>Vertebrata</taxon>
        <taxon>Euteleostomi</taxon>
        <taxon>Actinopterygii</taxon>
        <taxon>Neopterygii</taxon>
        <taxon>Teleostei</taxon>
        <taxon>Anguilliformes</taxon>
        <taxon>Congridae</taxon>
        <taxon>Conger</taxon>
    </lineage>
</organism>
<keyword evidence="9" id="KW-0418">Kinase</keyword>
<keyword evidence="6" id="KW-0547">Nucleotide-binding</keyword>
<dbReference type="GO" id="GO:0006974">
    <property type="term" value="P:DNA damage response"/>
    <property type="evidence" value="ECO:0007669"/>
    <property type="project" value="UniProtKB-KW"/>
</dbReference>
<dbReference type="InterPro" id="IPR019787">
    <property type="entry name" value="Znf_PHD-finger"/>
</dbReference>
<keyword evidence="17 24" id="KW-0539">Nucleus</keyword>
<accession>A0A9Q1D3R3</accession>
<evidence type="ECO:0000256" key="22">
    <source>
        <dbReference type="PROSITE-ProRule" id="PRU00035"/>
    </source>
</evidence>
<dbReference type="SMART" id="SM00571">
    <property type="entry name" value="DDT"/>
    <property type="match status" value="1"/>
</dbReference>
<dbReference type="GO" id="GO:0008270">
    <property type="term" value="F:zinc ion binding"/>
    <property type="evidence" value="ECO:0007669"/>
    <property type="project" value="UniProtKB-KW"/>
</dbReference>
<dbReference type="PROSITE" id="PS50827">
    <property type="entry name" value="DDT"/>
    <property type="match status" value="1"/>
</dbReference>
<keyword evidence="13" id="KW-0175">Coiled coil</keyword>
<dbReference type="Pfam" id="PF00439">
    <property type="entry name" value="Bromodomain"/>
    <property type="match status" value="1"/>
</dbReference>
<evidence type="ECO:0000256" key="14">
    <source>
        <dbReference type="ARBA" id="ARBA00023117"/>
    </source>
</evidence>
<dbReference type="Pfam" id="PF15613">
    <property type="entry name" value="WSD"/>
    <property type="match status" value="1"/>
</dbReference>
<dbReference type="InterPro" id="IPR001841">
    <property type="entry name" value="Znf_RING"/>
</dbReference>
<dbReference type="InterPro" id="IPR047256">
    <property type="entry name" value="BAZ1B_PHD"/>
</dbReference>
<dbReference type="InterPro" id="IPR017888">
    <property type="entry name" value="CYC/TB1_R_domain"/>
</dbReference>
<dbReference type="SUPFAM" id="SSF47370">
    <property type="entry name" value="Bromodomain"/>
    <property type="match status" value="1"/>
</dbReference>
<evidence type="ECO:0000256" key="3">
    <source>
        <dbReference type="ARBA" id="ARBA00011903"/>
    </source>
</evidence>
<evidence type="ECO:0000256" key="1">
    <source>
        <dbReference type="ARBA" id="ARBA00001936"/>
    </source>
</evidence>
<dbReference type="GO" id="GO:0004715">
    <property type="term" value="F:non-membrane spanning protein tyrosine kinase activity"/>
    <property type="evidence" value="ECO:0007669"/>
    <property type="project" value="UniProtKB-EC"/>
</dbReference>
<dbReference type="Gene3D" id="1.20.920.10">
    <property type="entry name" value="Bromodomain-like"/>
    <property type="match status" value="1"/>
</dbReference>
<dbReference type="InterPro" id="IPR013136">
    <property type="entry name" value="WSTF_Acf1_Cbp146"/>
</dbReference>
<feature type="compositionally biased region" description="Basic and acidic residues" evidence="25">
    <location>
        <begin position="156"/>
        <end position="188"/>
    </location>
</feature>
<feature type="region of interest" description="Disordered" evidence="25">
    <location>
        <begin position="1174"/>
        <end position="1256"/>
    </location>
</feature>
<dbReference type="SMART" id="SM00297">
    <property type="entry name" value="BROMO"/>
    <property type="match status" value="1"/>
</dbReference>
<feature type="region of interest" description="Disordered" evidence="25">
    <location>
        <begin position="292"/>
        <end position="404"/>
    </location>
</feature>
<evidence type="ECO:0000259" key="28">
    <source>
        <dbReference type="PROSITE" id="PS50089"/>
    </source>
</evidence>
<dbReference type="InterPro" id="IPR001965">
    <property type="entry name" value="Znf_PHD"/>
</dbReference>
<gene>
    <name evidence="32" type="ORF">COCON_G00188760</name>
</gene>
<dbReference type="PRINTS" id="PR00503">
    <property type="entry name" value="BROMODOMAIN"/>
</dbReference>
<keyword evidence="5" id="KW-0479">Metal-binding</keyword>
<keyword evidence="11" id="KW-0067">ATP-binding</keyword>
<evidence type="ECO:0000256" key="10">
    <source>
        <dbReference type="ARBA" id="ARBA00022833"/>
    </source>
</evidence>
<dbReference type="InterPro" id="IPR018501">
    <property type="entry name" value="DDT_dom"/>
</dbReference>
<dbReference type="GO" id="GO:0042393">
    <property type="term" value="F:histone binding"/>
    <property type="evidence" value="ECO:0007669"/>
    <property type="project" value="TreeGrafter"/>
</dbReference>
<keyword evidence="33" id="KW-1185">Reference proteome</keyword>
<comment type="cofactor">
    <cofactor evidence="1">
        <name>Mn(2+)</name>
        <dbReference type="ChEBI" id="CHEBI:29035"/>
    </cofactor>
</comment>
<evidence type="ECO:0000259" key="29">
    <source>
        <dbReference type="PROSITE" id="PS50827"/>
    </source>
</evidence>
<sequence length="1463" mass="166913">MAPLLGRKPYPLVKPLTEPPGPGEEVYTVEHTKEAFRNKEEYEARLQSYGERIWTCRSTGSGQLTHREAWDEEQEVTALLQEEYPLWFEKPVLEIVHHNTISLDKLVVQAWVEILTKYAVGEECDYWVGDEATRVRVLKVHPLETPEQGGACDSPSSDKENTAQENQRKEAQPKEEEGRRGSLREWARRSPRKPPASQKGEKKKWEIPKFLPHKYDLQAMEEEKTICSVPAESLFRTERPPTKEILRYFIRHNALRLGCGDSAPWLVEDELVIKYSLPSKLSNFLINQHKHMADNPSAKRKSVSEGRPAKKLKTADEEDEEEEDEEEEADKKSHMQSKKVNGTPLKVKRVRGDAANSKTAKKTRKGTAKGEKVTAKGTKTKPLDLANGGVSPTSPRKSGRRKSLPPAALNLIRYYEKLKRGEEPRYKLSPLVTSAAKALSAQARASLPEEVQQLVQRRWEALEQKKMLAAMGEEERREVLCRKKAEMREKIRERARERARERRQQERRQQERRFEDQELEGQGLPAFRLVDTPEGLPNALFGDVAMVTDFLNCYSDLLMPDDRHPIVAGALMEALVGNGAGFLYLSRVLVILLQTLLQDELAEGYSELDTSLSELPLTTHSVSELARLCLRPCDAQGEESEAEGRAQGGYDDVLSAEFLGKLETSEIFELSPAEKVGLLVALCHRILMTYSADDHVEAVQQRTTQLWKDRVATLKAANDRKRAEKRQRQRGPEAPGGAGQRRWVKVDVEGGAEVTPVASEPRLQLVRVRPQNEGTFSCMRSPRLQAKKEEEEKQERPSLECVGKEADLGSIQEQKDSAERLFQAGIAKARLVIRRLPLGTDRNHNRYWLFSDEVPGLYIEKGWVHESVDYHFTLPPEEDEEEEEDEEAEAEDDDELEKVESGSEGTRAENGHQGALSAAESMETTIPNVGQNLWCVCDTEEQLEELMESLHTRGVREGELKTQIQGRYEEILHSMRVARQPVLQLKSCDRQLELIGFLRSDIMEVASRLQKGGLGYVGDITEFEEKVCSLEKLQDFGECVIALQAVVLKKYLQGFMAPKQKKKKKKQGVEEAKPEEVDEEKRLAAEAKVATAVERWRTAVREVQTFSRMHVLLGMLDACIKWDMSAENTCCKVCRKRGQDDKLALCDDCNRPYHLFCLRPALYSIPQGHWQCPACQPTTRNRSSRSRTCTDEEVTEKNSWEEESDDNDDDEEDKEYHPPMKLTLQTRPKVKASGTMAARKQPPPNPRSGKSRVVPSNPANIDELVRQCSGSAPRRLVVELAKCEEILQKLLKFRPSWPFRDPVSPEEAEVYLEVVSNPMDFQTILTKFSSSQYRQPSDFVEDVKLVFSNAELYHQPDSDVAACLAKTERSFTDLLHKLLPGVAYLRRRHRRRPEAGEEKEERNSRLRRSNGSAKGRYVVLEEDGGRRKRTSQCTGPGAGPGCERRRWMKRRMKRRWRRKRRRK</sequence>
<evidence type="ECO:0000256" key="21">
    <source>
        <dbReference type="ARBA" id="ARBA00076449"/>
    </source>
</evidence>
<feature type="domain" description="RING-type" evidence="28">
    <location>
        <begin position="1131"/>
        <end position="1176"/>
    </location>
</feature>
<evidence type="ECO:0000256" key="6">
    <source>
        <dbReference type="ARBA" id="ARBA00022741"/>
    </source>
</evidence>
<evidence type="ECO:0000256" key="4">
    <source>
        <dbReference type="ARBA" id="ARBA00022679"/>
    </source>
</evidence>
<feature type="compositionally biased region" description="Basic and acidic residues" evidence="25">
    <location>
        <begin position="492"/>
        <end position="516"/>
    </location>
</feature>
<keyword evidence="4" id="KW-0808">Transferase</keyword>
<feature type="region of interest" description="Disordered" evidence="25">
    <location>
        <begin position="1390"/>
        <end position="1463"/>
    </location>
</feature>
<proteinExistence type="inferred from homology"/>
<feature type="compositionally biased region" description="Basic residues" evidence="25">
    <location>
        <begin position="1446"/>
        <end position="1463"/>
    </location>
</feature>
<feature type="region of interest" description="Disordered" evidence="25">
    <location>
        <begin position="876"/>
        <end position="916"/>
    </location>
</feature>
<evidence type="ECO:0000313" key="32">
    <source>
        <dbReference type="EMBL" id="KAJ8256724.1"/>
    </source>
</evidence>
<keyword evidence="10" id="KW-0862">Zinc</keyword>
<evidence type="ECO:0000259" key="26">
    <source>
        <dbReference type="PROSITE" id="PS50014"/>
    </source>
</evidence>
<keyword evidence="16" id="KW-0804">Transcription</keyword>
<evidence type="ECO:0000256" key="19">
    <source>
        <dbReference type="ARBA" id="ARBA00061696"/>
    </source>
</evidence>
<keyword evidence="14 22" id="KW-0103">Bromodomain</keyword>
<comment type="subcellular location">
    <subcellularLocation>
        <location evidence="2 24">Nucleus</location>
    </subcellularLocation>
</comment>
<dbReference type="InterPro" id="IPR047174">
    <property type="entry name" value="BAZ1B"/>
</dbReference>
<dbReference type="Proteomes" id="UP001152803">
    <property type="component" value="Unassembled WGS sequence"/>
</dbReference>
<evidence type="ECO:0000256" key="23">
    <source>
        <dbReference type="PROSITE-ProRule" id="PRU00175"/>
    </source>
</evidence>
<evidence type="ECO:0000256" key="7">
    <source>
        <dbReference type="ARBA" id="ARBA00022763"/>
    </source>
</evidence>
<dbReference type="GO" id="GO:0090535">
    <property type="term" value="C:WICH complex"/>
    <property type="evidence" value="ECO:0007669"/>
    <property type="project" value="InterPro"/>
</dbReference>
<evidence type="ECO:0000313" key="33">
    <source>
        <dbReference type="Proteomes" id="UP001152803"/>
    </source>
</evidence>